<feature type="domain" description="Sugar-binding" evidence="6">
    <location>
        <begin position="82"/>
        <end position="328"/>
    </location>
</feature>
<organism evidence="7 8">
    <name type="scientific">Herbiconiux daphne</name>
    <dbReference type="NCBI Taxonomy" id="2970914"/>
    <lineage>
        <taxon>Bacteria</taxon>
        <taxon>Bacillati</taxon>
        <taxon>Actinomycetota</taxon>
        <taxon>Actinomycetes</taxon>
        <taxon>Micrococcales</taxon>
        <taxon>Microbacteriaceae</taxon>
        <taxon>Herbiconiux</taxon>
    </lineage>
</organism>
<keyword evidence="8" id="KW-1185">Reference proteome</keyword>
<feature type="region of interest" description="Disordered" evidence="5">
    <location>
        <begin position="1"/>
        <end position="22"/>
    </location>
</feature>
<sequence>MTDPRAVVRRPGDPAPDGRRGTAPVSLEAAIVARRYYIDDKQKNEIADELGISRFKVARLLDEAKASGIVRIYVDMPADVDLALGERLARAYGMPRAIVVRAIDAAPDATAALIGTAGAQLLAGVVGPDDVLGISWGATLTGLVDAVSTLAPADVVQMVGGVRAAEMDVSGVELVRRLTGKTGGRAFPLHAPLLVRTASMAEELRADPSLADAIDRFGRLTIALVGIGSWQPPRSSLFGEFTPAERDDLVARGAVADVCSVVFDAAGAPIAAPALERAVGVTVDELRRVPEVVTLAGGADKVAAIAAVLQSGLVTTLVTDSATAEALLLVRSDAAHPVTTRV</sequence>
<keyword evidence="2" id="KW-0805">Transcription regulation</keyword>
<keyword evidence="3" id="KW-0238">DNA-binding</keyword>
<comment type="similarity">
    <text evidence="1">Belongs to the SorC transcriptional regulatory family.</text>
</comment>
<dbReference type="Gene3D" id="3.40.50.1360">
    <property type="match status" value="1"/>
</dbReference>
<protein>
    <recommendedName>
        <fullName evidence="6">Sugar-binding domain-containing protein</fullName>
    </recommendedName>
</protein>
<dbReference type="RefSeq" id="WP_259540196.1">
    <property type="nucleotide sequence ID" value="NZ_JANLCJ010000006.1"/>
</dbReference>
<evidence type="ECO:0000313" key="8">
    <source>
        <dbReference type="Proteomes" id="UP001165586"/>
    </source>
</evidence>
<evidence type="ECO:0000256" key="1">
    <source>
        <dbReference type="ARBA" id="ARBA00010466"/>
    </source>
</evidence>
<evidence type="ECO:0000256" key="3">
    <source>
        <dbReference type="ARBA" id="ARBA00023125"/>
    </source>
</evidence>
<evidence type="ECO:0000259" key="6">
    <source>
        <dbReference type="Pfam" id="PF04198"/>
    </source>
</evidence>
<dbReference type="PANTHER" id="PTHR34294:SF1">
    <property type="entry name" value="TRANSCRIPTIONAL REGULATOR LSRR"/>
    <property type="match status" value="1"/>
</dbReference>
<dbReference type="EMBL" id="JANLCJ010000006">
    <property type="protein sequence ID" value="MCS5735267.1"/>
    <property type="molecule type" value="Genomic_DNA"/>
</dbReference>
<dbReference type="Gene3D" id="1.10.10.10">
    <property type="entry name" value="Winged helix-like DNA-binding domain superfamily/Winged helix DNA-binding domain"/>
    <property type="match status" value="1"/>
</dbReference>
<proteinExistence type="inferred from homology"/>
<dbReference type="PANTHER" id="PTHR34294">
    <property type="entry name" value="TRANSCRIPTIONAL REGULATOR-RELATED"/>
    <property type="match status" value="1"/>
</dbReference>
<dbReference type="Proteomes" id="UP001165586">
    <property type="component" value="Unassembled WGS sequence"/>
</dbReference>
<feature type="compositionally biased region" description="Basic and acidic residues" evidence="5">
    <location>
        <begin position="10"/>
        <end position="20"/>
    </location>
</feature>
<dbReference type="SUPFAM" id="SSF100950">
    <property type="entry name" value="NagB/RpiA/CoA transferase-like"/>
    <property type="match status" value="1"/>
</dbReference>
<keyword evidence="4" id="KW-0804">Transcription</keyword>
<reference evidence="7" key="1">
    <citation type="submission" date="2022-08" db="EMBL/GenBank/DDBJ databases">
        <authorList>
            <person name="Deng Y."/>
            <person name="Han X.-F."/>
            <person name="Zhang Y.-Q."/>
        </authorList>
    </citation>
    <scope>NUCLEOTIDE SEQUENCE</scope>
    <source>
        <strain evidence="7">CPCC 203386</strain>
    </source>
</reference>
<evidence type="ECO:0000313" key="7">
    <source>
        <dbReference type="EMBL" id="MCS5735267.1"/>
    </source>
</evidence>
<name>A0ABT2H5R4_9MICO</name>
<evidence type="ECO:0000256" key="4">
    <source>
        <dbReference type="ARBA" id="ARBA00023163"/>
    </source>
</evidence>
<gene>
    <name evidence="7" type="ORF">N1032_16080</name>
</gene>
<dbReference type="Pfam" id="PF04198">
    <property type="entry name" value="Sugar-bind"/>
    <property type="match status" value="1"/>
</dbReference>
<comment type="caution">
    <text evidence="7">The sequence shown here is derived from an EMBL/GenBank/DDBJ whole genome shotgun (WGS) entry which is preliminary data.</text>
</comment>
<dbReference type="InterPro" id="IPR036388">
    <property type="entry name" value="WH-like_DNA-bd_sf"/>
</dbReference>
<accession>A0ABT2H5R4</accession>
<dbReference type="InterPro" id="IPR037171">
    <property type="entry name" value="NagB/RpiA_transferase-like"/>
</dbReference>
<evidence type="ECO:0000256" key="5">
    <source>
        <dbReference type="SAM" id="MobiDB-lite"/>
    </source>
</evidence>
<evidence type="ECO:0000256" key="2">
    <source>
        <dbReference type="ARBA" id="ARBA00023015"/>
    </source>
</evidence>
<dbReference type="InterPro" id="IPR007324">
    <property type="entry name" value="Sugar-bd_dom_put"/>
</dbReference>
<dbReference type="InterPro" id="IPR051054">
    <property type="entry name" value="SorC_transcr_regulators"/>
</dbReference>